<keyword evidence="3" id="KW-1185">Reference proteome</keyword>
<dbReference type="EMBL" id="CP051685">
    <property type="protein sequence ID" value="QJE00669.1"/>
    <property type="molecule type" value="Genomic_DNA"/>
</dbReference>
<protein>
    <submittedName>
        <fullName evidence="2">Uncharacterized protein</fullName>
    </submittedName>
</protein>
<gene>
    <name evidence="2" type="ORF">HH212_12090</name>
</gene>
<dbReference type="AlphaFoldDB" id="A0A7Z2ZSU8"/>
<dbReference type="Proteomes" id="UP000502415">
    <property type="component" value="Chromosome"/>
</dbReference>
<accession>A0A7Z2ZSU8</accession>
<evidence type="ECO:0000256" key="1">
    <source>
        <dbReference type="SAM" id="MobiDB-lite"/>
    </source>
</evidence>
<organism evidence="2 3">
    <name type="scientific">Massilia forsythiae</name>
    <dbReference type="NCBI Taxonomy" id="2728020"/>
    <lineage>
        <taxon>Bacteria</taxon>
        <taxon>Pseudomonadati</taxon>
        <taxon>Pseudomonadota</taxon>
        <taxon>Betaproteobacteria</taxon>
        <taxon>Burkholderiales</taxon>
        <taxon>Oxalobacteraceae</taxon>
        <taxon>Telluria group</taxon>
        <taxon>Massilia</taxon>
    </lineage>
</organism>
<evidence type="ECO:0000313" key="3">
    <source>
        <dbReference type="Proteomes" id="UP000502415"/>
    </source>
</evidence>
<feature type="compositionally biased region" description="Low complexity" evidence="1">
    <location>
        <begin position="37"/>
        <end position="51"/>
    </location>
</feature>
<dbReference type="KEGG" id="mfy:HH212_12090"/>
<proteinExistence type="predicted"/>
<reference evidence="2 3" key="1">
    <citation type="submission" date="2020-04" db="EMBL/GenBank/DDBJ databases">
        <title>Genome sequencing of novel species.</title>
        <authorList>
            <person name="Heo J."/>
            <person name="Kim S.-J."/>
            <person name="Kim J.-S."/>
            <person name="Hong S.-B."/>
            <person name="Kwon S.-W."/>
        </authorList>
    </citation>
    <scope>NUCLEOTIDE SEQUENCE [LARGE SCALE GENOMIC DNA]</scope>
    <source>
        <strain evidence="2 3">GN2-R2</strain>
    </source>
</reference>
<dbReference type="RefSeq" id="WP_170202701.1">
    <property type="nucleotide sequence ID" value="NZ_CP051685.1"/>
</dbReference>
<evidence type="ECO:0000313" key="2">
    <source>
        <dbReference type="EMBL" id="QJE00669.1"/>
    </source>
</evidence>
<sequence>MTEKLQLAPIAQHRAARRLACRQTAAHPAHHTSPTDRAAGAGASSRTGVATRLDGLGDA</sequence>
<feature type="region of interest" description="Disordered" evidence="1">
    <location>
        <begin position="18"/>
        <end position="59"/>
    </location>
</feature>
<name>A0A7Z2ZSU8_9BURK</name>